<dbReference type="Pfam" id="PF07491">
    <property type="entry name" value="PPI_Ypi1"/>
    <property type="match status" value="1"/>
</dbReference>
<comment type="subcellular location">
    <subcellularLocation>
        <location evidence="2">Nucleus</location>
    </subcellularLocation>
</comment>
<dbReference type="AlphaFoldDB" id="A0A433QJJ1"/>
<proteinExistence type="inferred from homology"/>
<dbReference type="InterPro" id="IPR011107">
    <property type="entry name" value="PPI_Ypi1"/>
</dbReference>
<reference evidence="4 5" key="1">
    <citation type="journal article" date="2018" name="New Phytol.">
        <title>Phylogenomics of Endogonaceae and evolution of mycorrhizas within Mucoromycota.</title>
        <authorList>
            <person name="Chang Y."/>
            <person name="Desiro A."/>
            <person name="Na H."/>
            <person name="Sandor L."/>
            <person name="Lipzen A."/>
            <person name="Clum A."/>
            <person name="Barry K."/>
            <person name="Grigoriev I.V."/>
            <person name="Martin F.M."/>
            <person name="Stajich J.E."/>
            <person name="Smith M.E."/>
            <person name="Bonito G."/>
            <person name="Spatafora J.W."/>
        </authorList>
    </citation>
    <scope>NUCLEOTIDE SEQUENCE [LARGE SCALE GENOMIC DNA]</scope>
    <source>
        <strain evidence="4 5">AD002</strain>
    </source>
</reference>
<dbReference type="PANTHER" id="PTHR20835">
    <property type="entry name" value="E3 UBIQUITIN-PROTEIN LIGASE PPP1R11-RELATED"/>
    <property type="match status" value="1"/>
</dbReference>
<comment type="function">
    <text evidence="2">Regulator of type 1 phosphatases which maintains protein phosphatase activity under strict control.</text>
</comment>
<dbReference type="GO" id="GO:0005634">
    <property type="term" value="C:nucleus"/>
    <property type="evidence" value="ECO:0007669"/>
    <property type="project" value="UniProtKB-SubCell"/>
</dbReference>
<protein>
    <recommendedName>
        <fullName evidence="2">Type 1 phosphatases regulator</fullName>
    </recommendedName>
</protein>
<evidence type="ECO:0000256" key="1">
    <source>
        <dbReference type="ARBA" id="ARBA00005605"/>
    </source>
</evidence>
<dbReference type="GO" id="GO:0008157">
    <property type="term" value="F:protein phosphatase 1 binding"/>
    <property type="evidence" value="ECO:0007669"/>
    <property type="project" value="TreeGrafter"/>
</dbReference>
<dbReference type="GO" id="GO:0004865">
    <property type="term" value="F:protein serine/threonine phosphatase inhibitor activity"/>
    <property type="evidence" value="ECO:0007669"/>
    <property type="project" value="UniProtKB-UniRule"/>
</dbReference>
<feature type="region of interest" description="Disordered" evidence="3">
    <location>
        <begin position="96"/>
        <end position="176"/>
    </location>
</feature>
<organism evidence="4 5">
    <name type="scientific">Jimgerdemannia flammicorona</name>
    <dbReference type="NCBI Taxonomy" id="994334"/>
    <lineage>
        <taxon>Eukaryota</taxon>
        <taxon>Fungi</taxon>
        <taxon>Fungi incertae sedis</taxon>
        <taxon>Mucoromycota</taxon>
        <taxon>Mucoromycotina</taxon>
        <taxon>Endogonomycetes</taxon>
        <taxon>Endogonales</taxon>
        <taxon>Endogonaceae</taxon>
        <taxon>Jimgerdemannia</taxon>
    </lineage>
</organism>
<feature type="region of interest" description="Disordered" evidence="3">
    <location>
        <begin position="1"/>
        <end position="50"/>
    </location>
</feature>
<name>A0A433QJJ1_9FUNG</name>
<dbReference type="EMBL" id="RBNJ01004461">
    <property type="protein sequence ID" value="RUS29947.1"/>
    <property type="molecule type" value="Genomic_DNA"/>
</dbReference>
<dbReference type="PANTHER" id="PTHR20835:SF0">
    <property type="entry name" value="E3 UBIQUITIN-PROTEIN LIGASE PPP1R11"/>
    <property type="match status" value="1"/>
</dbReference>
<keyword evidence="2" id="KW-0539">Nucleus</keyword>
<accession>A0A433QJJ1</accession>
<gene>
    <name evidence="4" type="ORF">BC938DRAFT_480023</name>
</gene>
<keyword evidence="5" id="KW-1185">Reference proteome</keyword>
<evidence type="ECO:0000313" key="5">
    <source>
        <dbReference type="Proteomes" id="UP000274822"/>
    </source>
</evidence>
<dbReference type="Proteomes" id="UP000274822">
    <property type="component" value="Unassembled WGS sequence"/>
</dbReference>
<comment type="similarity">
    <text evidence="1 2">Belongs to the YPI1 family.</text>
</comment>
<feature type="compositionally biased region" description="Basic and acidic residues" evidence="3">
    <location>
        <begin position="1"/>
        <end position="12"/>
    </location>
</feature>
<feature type="compositionally biased region" description="Basic and acidic residues" evidence="3">
    <location>
        <begin position="125"/>
        <end position="138"/>
    </location>
</feature>
<evidence type="ECO:0000313" key="4">
    <source>
        <dbReference type="EMBL" id="RUS29947.1"/>
    </source>
</evidence>
<evidence type="ECO:0000256" key="3">
    <source>
        <dbReference type="SAM" id="MobiDB-lite"/>
    </source>
</evidence>
<feature type="compositionally biased region" description="Acidic residues" evidence="3">
    <location>
        <begin position="100"/>
        <end position="116"/>
    </location>
</feature>
<evidence type="ECO:0000256" key="2">
    <source>
        <dbReference type="RuleBase" id="RU367162"/>
    </source>
</evidence>
<comment type="caution">
    <text evidence="4">The sequence shown here is derived from an EMBL/GenBank/DDBJ whole genome shotgun (WGS) entry which is preliminary data.</text>
</comment>
<sequence>MTSEDHSNDIEPARQGISTMVRTEGVAPTQGSQTITDTHHEEQANEAESSVGILRLTGDLDTRTLRKIKWDEKVVDNEGMGRKKSKVCCIFHKARAVGESSDESSDDSDSDSDSDSGSDSGGGPTDDHDRGDCCDHNHRSQGKGKRKDPRDVSPNATTSTPDEPTPKARSRSPKVEPRRVMNITIFTLRRSFGSLALFYGGLSNAGDAFVVVYNQFASIYHYNERDLVALAQLRFAMELAA</sequence>